<evidence type="ECO:0000256" key="1">
    <source>
        <dbReference type="SAM" id="Phobius"/>
    </source>
</evidence>
<dbReference type="OrthoDB" id="3948624at2"/>
<sequence length="575" mass="64243">MADYSISSANLSAIESNLGVLARNINVIAQNVDVVSGQVQAVDSKVDFVTNEVNALAEEFRAFVNESRRIAALADAKQTVVMLEQELAKEFGHYDTIRKHTVGILQATDVSVVRKETISTATEELMLSAPRYWLAPALIALSAWISDNKELAEKALKEAMRRDDEKTSLLFCLISRRAGRLDGSLLWLERYFGMQDPAKMESRVIVVLDAFASGLFGADAKGICASKIKGWLDELSARAGFIETQKQQWSTAICGKKVFINDTSFPYLKDNSSTWPELKEVLSWAETHENIYQYFNAIFNTPINNSVSVESKIDEILDNLVTNYDNEELPLRKELRRNHLIIEENGVLDRAMSRFNAEENAYQQYGNFSQHLTDAALSPEKTGALIATQKLAISLSKDWITDAYEDLTVKSRASIPVEIDVKVSNWIGKTRDGSNEAELQAALNTYVDNLKEEALAKIKWFSSKVVIAIIIGLIVGVIGIATVIVPILAAAGVAVFIFMERKKAKKTKELTSNQMEEFRNSAQVTLKATLAEVVDFRRLYAVKDADYTKVIDFLNKLSPEQYVLIIDSQKTRQIL</sequence>
<evidence type="ECO:0000313" key="3">
    <source>
        <dbReference type="Proteomes" id="UP000191554"/>
    </source>
</evidence>
<dbReference type="Proteomes" id="UP000191554">
    <property type="component" value="Unassembled WGS sequence"/>
</dbReference>
<dbReference type="AlphaFoldDB" id="A0A1V4SI81"/>
<gene>
    <name evidence="2" type="ORF">CLHUN_25360</name>
</gene>
<evidence type="ECO:0000313" key="2">
    <source>
        <dbReference type="EMBL" id="OPX43598.1"/>
    </source>
</evidence>
<accession>A0A1V4SI81</accession>
<feature type="transmembrane region" description="Helical" evidence="1">
    <location>
        <begin position="465"/>
        <end position="498"/>
    </location>
</feature>
<organism evidence="2 3">
    <name type="scientific">Ruminiclostridium hungatei</name>
    <name type="common">Clostridium hungatei</name>
    <dbReference type="NCBI Taxonomy" id="48256"/>
    <lineage>
        <taxon>Bacteria</taxon>
        <taxon>Bacillati</taxon>
        <taxon>Bacillota</taxon>
        <taxon>Clostridia</taxon>
        <taxon>Eubacteriales</taxon>
        <taxon>Oscillospiraceae</taxon>
        <taxon>Ruminiclostridium</taxon>
    </lineage>
</organism>
<keyword evidence="1" id="KW-0472">Membrane</keyword>
<proteinExistence type="predicted"/>
<keyword evidence="1" id="KW-1133">Transmembrane helix</keyword>
<dbReference type="STRING" id="48256.CLHUN_25360"/>
<reference evidence="2 3" key="1">
    <citation type="submission" date="2017-03" db="EMBL/GenBank/DDBJ databases">
        <title>Genome sequence of Clostridium hungatei DSM 14427.</title>
        <authorList>
            <person name="Poehlein A."/>
            <person name="Daniel R."/>
        </authorList>
    </citation>
    <scope>NUCLEOTIDE SEQUENCE [LARGE SCALE GENOMIC DNA]</scope>
    <source>
        <strain evidence="2 3">DSM 14427</strain>
    </source>
</reference>
<comment type="caution">
    <text evidence="2">The sequence shown here is derived from an EMBL/GenBank/DDBJ whole genome shotgun (WGS) entry which is preliminary data.</text>
</comment>
<keyword evidence="1" id="KW-0812">Transmembrane</keyword>
<keyword evidence="3" id="KW-1185">Reference proteome</keyword>
<name>A0A1V4SI81_RUMHU</name>
<protein>
    <submittedName>
        <fullName evidence="2">Uncharacterized protein</fullName>
    </submittedName>
</protein>
<dbReference type="EMBL" id="MZGX01000016">
    <property type="protein sequence ID" value="OPX43598.1"/>
    <property type="molecule type" value="Genomic_DNA"/>
</dbReference>
<dbReference type="RefSeq" id="WP_080064959.1">
    <property type="nucleotide sequence ID" value="NZ_MZGX01000016.1"/>
</dbReference>